<evidence type="ECO:0000313" key="3">
    <source>
        <dbReference type="Proteomes" id="UP001478862"/>
    </source>
</evidence>
<sequence>MKKQCYEKSEYGYFSYIFFFVIPPSTIRLMPEKNYLFESNHSIHPTLHHKKIYVEIYPPY</sequence>
<dbReference type="EMBL" id="JBEGDG010000004">
    <property type="protein sequence ID" value="MEQ6354620.1"/>
    <property type="molecule type" value="Genomic_DNA"/>
</dbReference>
<keyword evidence="1" id="KW-0472">Membrane</keyword>
<evidence type="ECO:0000256" key="1">
    <source>
        <dbReference type="SAM" id="Phobius"/>
    </source>
</evidence>
<keyword evidence="3" id="KW-1185">Reference proteome</keyword>
<protein>
    <submittedName>
        <fullName evidence="2">Uncharacterized protein</fullName>
    </submittedName>
</protein>
<evidence type="ECO:0000313" key="2">
    <source>
        <dbReference type="EMBL" id="MEQ6354620.1"/>
    </source>
</evidence>
<comment type="caution">
    <text evidence="2">The sequence shown here is derived from an EMBL/GenBank/DDBJ whole genome shotgun (WGS) entry which is preliminary data.</text>
</comment>
<gene>
    <name evidence="2" type="ORF">ABNX05_08335</name>
</gene>
<dbReference type="Proteomes" id="UP001478862">
    <property type="component" value="Unassembled WGS sequence"/>
</dbReference>
<keyword evidence="1" id="KW-1133">Transmembrane helix</keyword>
<name>A0ABV1MQ34_9BACI</name>
<dbReference type="RefSeq" id="WP_349659280.1">
    <property type="nucleotide sequence ID" value="NZ_JBEGDG010000004.1"/>
</dbReference>
<feature type="transmembrane region" description="Helical" evidence="1">
    <location>
        <begin position="12"/>
        <end position="30"/>
    </location>
</feature>
<keyword evidence="1" id="KW-0812">Transmembrane</keyword>
<proteinExistence type="predicted"/>
<organism evidence="2 3">
    <name type="scientific">Lysinibacillus zambalensis</name>
    <dbReference type="NCBI Taxonomy" id="3160866"/>
    <lineage>
        <taxon>Bacteria</taxon>
        <taxon>Bacillati</taxon>
        <taxon>Bacillota</taxon>
        <taxon>Bacilli</taxon>
        <taxon>Bacillales</taxon>
        <taxon>Bacillaceae</taxon>
        <taxon>Lysinibacillus</taxon>
    </lineage>
</organism>
<reference evidence="2 3" key="1">
    <citation type="submission" date="2024-06" db="EMBL/GenBank/DDBJ databases">
        <title>Lysinibacillus zambalefons sp. nov., a Novel Firmicute Isolated from the Poon Bato Zambales Hyperalkaline Spring.</title>
        <authorList>
            <person name="Aja J.A."/>
            <person name="Lazaro J.E.H."/>
            <person name="Llorin L.D."/>
            <person name="Lim K.R."/>
            <person name="Teodosio J."/>
            <person name="Dalisay D.S."/>
        </authorList>
    </citation>
    <scope>NUCLEOTIDE SEQUENCE [LARGE SCALE GENOMIC DNA]</scope>
    <source>
        <strain evidence="2 3">M3</strain>
    </source>
</reference>
<accession>A0ABV1MQ34</accession>